<evidence type="ECO:0000256" key="1">
    <source>
        <dbReference type="SAM" id="MobiDB-lite"/>
    </source>
</evidence>
<accession>A0A5B0PLZ2</accession>
<organism evidence="2 3">
    <name type="scientific">Puccinia graminis f. sp. tritici</name>
    <dbReference type="NCBI Taxonomy" id="56615"/>
    <lineage>
        <taxon>Eukaryota</taxon>
        <taxon>Fungi</taxon>
        <taxon>Dikarya</taxon>
        <taxon>Basidiomycota</taxon>
        <taxon>Pucciniomycotina</taxon>
        <taxon>Pucciniomycetes</taxon>
        <taxon>Pucciniales</taxon>
        <taxon>Pucciniaceae</taxon>
        <taxon>Puccinia</taxon>
    </lineage>
</organism>
<feature type="region of interest" description="Disordered" evidence="1">
    <location>
        <begin position="33"/>
        <end position="67"/>
    </location>
</feature>
<name>A0A5B0PLZ2_PUCGR</name>
<keyword evidence="3" id="KW-1185">Reference proteome</keyword>
<evidence type="ECO:0000313" key="2">
    <source>
        <dbReference type="EMBL" id="KAA1101568.1"/>
    </source>
</evidence>
<dbReference type="EMBL" id="VSWC01000053">
    <property type="protein sequence ID" value="KAA1101568.1"/>
    <property type="molecule type" value="Genomic_DNA"/>
</dbReference>
<dbReference type="Proteomes" id="UP000324748">
    <property type="component" value="Unassembled WGS sequence"/>
</dbReference>
<dbReference type="OrthoDB" id="2506303at2759"/>
<reference evidence="2 3" key="1">
    <citation type="submission" date="2019-05" db="EMBL/GenBank/DDBJ databases">
        <title>Emergence of the Ug99 lineage of the wheat stem rust pathogen through somatic hybridization.</title>
        <authorList>
            <person name="Li F."/>
            <person name="Upadhyaya N.M."/>
            <person name="Sperschneider J."/>
            <person name="Matny O."/>
            <person name="Nguyen-Phuc H."/>
            <person name="Mago R."/>
            <person name="Raley C."/>
            <person name="Miller M.E."/>
            <person name="Silverstein K.A.T."/>
            <person name="Henningsen E."/>
            <person name="Hirsch C.D."/>
            <person name="Visser B."/>
            <person name="Pretorius Z.A."/>
            <person name="Steffenson B.J."/>
            <person name="Schwessinger B."/>
            <person name="Dodds P.N."/>
            <person name="Figueroa M."/>
        </authorList>
    </citation>
    <scope>NUCLEOTIDE SEQUENCE [LARGE SCALE GENOMIC DNA]</scope>
    <source>
        <strain evidence="2">21-0</strain>
    </source>
</reference>
<dbReference type="AlphaFoldDB" id="A0A5B0PLZ2"/>
<feature type="compositionally biased region" description="Low complexity" evidence="1">
    <location>
        <begin position="37"/>
        <end position="65"/>
    </location>
</feature>
<sequence>MVAAFLPAHRGRITSRLAKNSFGIHQIPAKQFGSRLSSSSQTHPPSPPSSSSSSSSSSAAASSASRVSTPQARALRSIISLYHASEHFAPLHSNERLVKFIDDSILFKKPPTPYPPAHTPNLLASTIRSLTLNKTILRSGESEQDLNPITSAHRIRAGHLRWLGLKDALCGTSASEIQDDPQHRFSRFSSKFSSPSPSSSSAPLAAADRIGSSTSLINKPKAGLDIVHENWEILQEMSKDTK</sequence>
<feature type="compositionally biased region" description="Low complexity" evidence="1">
    <location>
        <begin position="187"/>
        <end position="201"/>
    </location>
</feature>
<proteinExistence type="predicted"/>
<protein>
    <submittedName>
        <fullName evidence="2">Uncharacterized protein</fullName>
    </submittedName>
</protein>
<comment type="caution">
    <text evidence="2">The sequence shown here is derived from an EMBL/GenBank/DDBJ whole genome shotgun (WGS) entry which is preliminary data.</text>
</comment>
<gene>
    <name evidence="2" type="ORF">PGT21_024485</name>
</gene>
<evidence type="ECO:0000313" key="3">
    <source>
        <dbReference type="Proteomes" id="UP000324748"/>
    </source>
</evidence>
<feature type="region of interest" description="Disordered" evidence="1">
    <location>
        <begin position="187"/>
        <end position="206"/>
    </location>
</feature>